<dbReference type="InterPro" id="IPR004456">
    <property type="entry name" value="Pglycerate_mutase_ApgM"/>
</dbReference>
<dbReference type="Pfam" id="PF01676">
    <property type="entry name" value="Metalloenzyme"/>
    <property type="match status" value="1"/>
</dbReference>
<proteinExistence type="inferred from homology"/>
<evidence type="ECO:0000256" key="2">
    <source>
        <dbReference type="ARBA" id="ARBA00002315"/>
    </source>
</evidence>
<evidence type="ECO:0000256" key="1">
    <source>
        <dbReference type="ARBA" id="ARBA00000370"/>
    </source>
</evidence>
<dbReference type="STRING" id="39060.SAMN05660706_10252"/>
<name>A0A1I6CU97_9FIRM</name>
<accession>A0A1I6CU97</accession>
<protein>
    <submittedName>
        <fullName evidence="8">2,3-bisphosphoglycerate-independent phosphoglycerate mutase</fullName>
    </submittedName>
</protein>
<comment type="function">
    <text evidence="2">Catalyzes the interconversion of 2-phosphoglycerate and 3-phosphoglycerate.</text>
</comment>
<dbReference type="NCBIfam" id="NF003242">
    <property type="entry name" value="PRK04200.1"/>
    <property type="match status" value="1"/>
</dbReference>
<evidence type="ECO:0000313" key="9">
    <source>
        <dbReference type="Proteomes" id="UP000199584"/>
    </source>
</evidence>
<dbReference type="Pfam" id="PF10143">
    <property type="entry name" value="PhosphMutase"/>
    <property type="match status" value="1"/>
</dbReference>
<dbReference type="PIRSF" id="PIRSF006392">
    <property type="entry name" value="IPGAM_arch"/>
    <property type="match status" value="1"/>
</dbReference>
<gene>
    <name evidence="8" type="ORF">SAMN05660706_10252</name>
</gene>
<dbReference type="NCBIfam" id="TIGR00306">
    <property type="entry name" value="apgM"/>
    <property type="match status" value="1"/>
</dbReference>
<dbReference type="CDD" id="cd16011">
    <property type="entry name" value="iPGM_like"/>
    <property type="match status" value="1"/>
</dbReference>
<keyword evidence="6" id="KW-0413">Isomerase</keyword>
<comment type="pathway">
    <text evidence="3">Carbohydrate degradation.</text>
</comment>
<evidence type="ECO:0000259" key="7">
    <source>
        <dbReference type="Pfam" id="PF01676"/>
    </source>
</evidence>
<comment type="similarity">
    <text evidence="4">Belongs to the BPG-independent phosphoglycerate mutase family. A-PGAM subfamily.</text>
</comment>
<dbReference type="RefSeq" id="WP_092481730.1">
    <property type="nucleotide sequence ID" value="NZ_FOYM01000002.1"/>
</dbReference>
<keyword evidence="9" id="KW-1185">Reference proteome</keyword>
<dbReference type="GO" id="GO:0004619">
    <property type="term" value="F:phosphoglycerate mutase activity"/>
    <property type="evidence" value="ECO:0007669"/>
    <property type="project" value="UniProtKB-EC"/>
</dbReference>
<comment type="catalytic activity">
    <reaction evidence="1">
        <text>(2R)-2-phosphoglycerate = (2R)-3-phosphoglycerate</text>
        <dbReference type="Rhea" id="RHEA:15901"/>
        <dbReference type="ChEBI" id="CHEBI:58272"/>
        <dbReference type="ChEBI" id="CHEBI:58289"/>
        <dbReference type="EC" id="5.4.2.12"/>
    </reaction>
</comment>
<dbReference type="GO" id="GO:0046872">
    <property type="term" value="F:metal ion binding"/>
    <property type="evidence" value="ECO:0007669"/>
    <property type="project" value="InterPro"/>
</dbReference>
<dbReference type="AlphaFoldDB" id="A0A1I6CU97"/>
<dbReference type="Proteomes" id="UP000199584">
    <property type="component" value="Unassembled WGS sequence"/>
</dbReference>
<dbReference type="GO" id="GO:0006096">
    <property type="term" value="P:glycolytic process"/>
    <property type="evidence" value="ECO:0007669"/>
    <property type="project" value="UniProtKB-KW"/>
</dbReference>
<keyword evidence="5" id="KW-0324">Glycolysis</keyword>
<feature type="domain" description="Metalloenzyme" evidence="7">
    <location>
        <begin position="1"/>
        <end position="372"/>
    </location>
</feature>
<dbReference type="PANTHER" id="PTHR31209">
    <property type="entry name" value="COFACTOR-INDEPENDENT PHOSPHOGLYCERATE MUTASE"/>
    <property type="match status" value="1"/>
</dbReference>
<organism evidence="8 9">
    <name type="scientific">Desulfoscipio geothermicus DSM 3669</name>
    <dbReference type="NCBI Taxonomy" id="1121426"/>
    <lineage>
        <taxon>Bacteria</taxon>
        <taxon>Bacillati</taxon>
        <taxon>Bacillota</taxon>
        <taxon>Clostridia</taxon>
        <taxon>Eubacteriales</taxon>
        <taxon>Desulfallaceae</taxon>
        <taxon>Desulfoscipio</taxon>
    </lineage>
</organism>
<dbReference type="NCBIfam" id="TIGR02535">
    <property type="entry name" value="hyp_Hser_kinase"/>
    <property type="match status" value="1"/>
</dbReference>
<evidence type="ECO:0000256" key="3">
    <source>
        <dbReference type="ARBA" id="ARBA00004921"/>
    </source>
</evidence>
<reference evidence="9" key="1">
    <citation type="submission" date="2016-10" db="EMBL/GenBank/DDBJ databases">
        <authorList>
            <person name="Varghese N."/>
            <person name="Submissions S."/>
        </authorList>
    </citation>
    <scope>NUCLEOTIDE SEQUENCE [LARGE SCALE GENOMIC DNA]</scope>
    <source>
        <strain evidence="9">DSM 3669</strain>
    </source>
</reference>
<dbReference type="SUPFAM" id="SSF53649">
    <property type="entry name" value="Alkaline phosphatase-like"/>
    <property type="match status" value="1"/>
</dbReference>
<dbReference type="InterPro" id="IPR017850">
    <property type="entry name" value="Alkaline_phosphatase_core_sf"/>
</dbReference>
<dbReference type="InterPro" id="IPR006124">
    <property type="entry name" value="Metalloenzyme"/>
</dbReference>
<dbReference type="OrthoDB" id="9804453at2"/>
<evidence type="ECO:0000256" key="4">
    <source>
        <dbReference type="ARBA" id="ARBA00005524"/>
    </source>
</evidence>
<evidence type="ECO:0000256" key="6">
    <source>
        <dbReference type="ARBA" id="ARBA00023235"/>
    </source>
</evidence>
<dbReference type="PANTHER" id="PTHR31209:SF4">
    <property type="entry name" value="2,3-BISPHOSPHOGLYCERATE-INDEPENDENT PHOSPHOGLYCERATE MUTASE"/>
    <property type="match status" value="1"/>
</dbReference>
<evidence type="ECO:0000313" key="8">
    <source>
        <dbReference type="EMBL" id="SFQ96746.1"/>
    </source>
</evidence>
<evidence type="ECO:0000256" key="5">
    <source>
        <dbReference type="ARBA" id="ARBA00023152"/>
    </source>
</evidence>
<dbReference type="InterPro" id="IPR023665">
    <property type="entry name" value="ApgAM_prokaryotes"/>
</dbReference>
<sequence length="401" mass="43495">MKYIIVVGDGMADYPRPELENKTPLQYANTPNMDLLASRGEVGLVKTVPEGFAPGSDVANLSVMGYAPEKYYTGRSPLEAVSMGVDLTDVDVAFRCNLVTLSGEPDYARKQMVDYSAGEISSEEARELINVIESQLGTGDKHFYPGISYRHLMVWRGGPEKTALTPPHDISGQIVGEYLPRGDGSSELLEIMQQSYAILRNHPVNVTRVEKGLRPANSVWLWGQGKRPALPLFKDLYRLEGAVISAVDLIMGIGICAGMQVIKVPGATGNIHTNFKGKAQAALQALQDGADYVYLHVEAPDEAGHQGDTDIKVRAIEEIDRNVLGLIMDGLAEFADYKVMVLPDHPTPLSTRTHTAEPVPFVVSGKGSAHSSVQAYNEETATASGLMIPDGPSLMRRFING</sequence>
<dbReference type="EMBL" id="FOYM01000002">
    <property type="protein sequence ID" value="SFQ96746.1"/>
    <property type="molecule type" value="Genomic_DNA"/>
</dbReference>
<dbReference type="Gene3D" id="3.40.720.10">
    <property type="entry name" value="Alkaline Phosphatase, subunit A"/>
    <property type="match status" value="2"/>
</dbReference>